<evidence type="ECO:0000313" key="2">
    <source>
        <dbReference type="Proteomes" id="UP000600865"/>
    </source>
</evidence>
<dbReference type="AlphaFoldDB" id="A0A918KC23"/>
<gene>
    <name evidence="1" type="ORF">GCM10011309_00970</name>
</gene>
<dbReference type="Proteomes" id="UP000600865">
    <property type="component" value="Unassembled WGS sequence"/>
</dbReference>
<dbReference type="RefSeq" id="WP_233349695.1">
    <property type="nucleotide sequence ID" value="NZ_BMYV01000001.1"/>
</dbReference>
<accession>A0A918KC23</accession>
<proteinExistence type="predicted"/>
<dbReference type="EMBL" id="BMYV01000001">
    <property type="protein sequence ID" value="GGX56054.1"/>
    <property type="molecule type" value="Genomic_DNA"/>
</dbReference>
<evidence type="ECO:0000313" key="1">
    <source>
        <dbReference type="EMBL" id="GGX56054.1"/>
    </source>
</evidence>
<protein>
    <submittedName>
        <fullName evidence="1">Uncharacterized protein</fullName>
    </submittedName>
</protein>
<organism evidence="1 2">
    <name type="scientific">Litorimonas cladophorae</name>
    <dbReference type="NCBI Taxonomy" id="1220491"/>
    <lineage>
        <taxon>Bacteria</taxon>
        <taxon>Pseudomonadati</taxon>
        <taxon>Pseudomonadota</taxon>
        <taxon>Alphaproteobacteria</taxon>
        <taxon>Maricaulales</taxon>
        <taxon>Robiginitomaculaceae</taxon>
    </lineage>
</organism>
<reference evidence="1 2" key="1">
    <citation type="journal article" date="2014" name="Int. J. Syst. Evol. Microbiol.">
        <title>Complete genome sequence of Corynebacterium casei LMG S-19264T (=DSM 44701T), isolated from a smear-ripened cheese.</title>
        <authorList>
            <consortium name="US DOE Joint Genome Institute (JGI-PGF)"/>
            <person name="Walter F."/>
            <person name="Albersmeier A."/>
            <person name="Kalinowski J."/>
            <person name="Ruckert C."/>
        </authorList>
    </citation>
    <scope>NUCLEOTIDE SEQUENCE [LARGE SCALE GENOMIC DNA]</scope>
    <source>
        <strain evidence="1 2">KCTC 23968</strain>
    </source>
</reference>
<keyword evidence="2" id="KW-1185">Reference proteome</keyword>
<comment type="caution">
    <text evidence="1">The sequence shown here is derived from an EMBL/GenBank/DDBJ whole genome shotgun (WGS) entry which is preliminary data.</text>
</comment>
<sequence>MLNWLTGRRKSKLEDQLAKTDAKLALMNAQMAAELIRLAGQTDDLEPLAQAEDAILSARKYYAYENTPEEIGLVQAALGDMLLKLGRAKSDTDAITRARTAYRAAITLASMHGDEEARHDLRDKVKIVESLLGHHPKTPSLFKVA</sequence>
<name>A0A918KC23_9PROT</name>